<feature type="domain" description="Peptidase metallopeptidase" evidence="7">
    <location>
        <begin position="1"/>
        <end position="137"/>
    </location>
</feature>
<dbReference type="SUPFAM" id="SSF55486">
    <property type="entry name" value="Metalloproteases ('zincins'), catalytic domain"/>
    <property type="match status" value="1"/>
</dbReference>
<dbReference type="GO" id="GO:0006508">
    <property type="term" value="P:proteolysis"/>
    <property type="evidence" value="ECO:0007669"/>
    <property type="project" value="UniProtKB-KW"/>
</dbReference>
<comment type="cofactor">
    <cofactor evidence="6">
        <name>Ca(2+)</name>
        <dbReference type="ChEBI" id="CHEBI:29108"/>
    </cofactor>
    <text evidence="6">Can bind about 5 Ca(2+) ions per subunit.</text>
</comment>
<keyword evidence="3" id="KW-0378">Hydrolase</keyword>
<comment type="caution">
    <text evidence="8">The sequence shown here is derived from an EMBL/GenBank/DDBJ whole genome shotgun (WGS) entry which is preliminary data.</text>
</comment>
<gene>
    <name evidence="8" type="ORF">MKW98_022637</name>
</gene>
<dbReference type="PANTHER" id="PTHR10201">
    <property type="entry name" value="MATRIX METALLOPROTEINASE"/>
    <property type="match status" value="1"/>
</dbReference>
<dbReference type="CDD" id="cd04278">
    <property type="entry name" value="ZnMc_MMP"/>
    <property type="match status" value="1"/>
</dbReference>
<evidence type="ECO:0000256" key="1">
    <source>
        <dbReference type="ARBA" id="ARBA00022670"/>
    </source>
</evidence>
<feature type="active site" evidence="5">
    <location>
        <position position="93"/>
    </location>
</feature>
<keyword evidence="6" id="KW-0106">Calcium</keyword>
<name>A0AAD4T1U3_9MAGN</name>
<feature type="binding site" evidence="6">
    <location>
        <position position="110"/>
    </location>
    <ligand>
        <name>Zn(2+)</name>
        <dbReference type="ChEBI" id="CHEBI:29105"/>
        <label>2</label>
        <note>catalytic</note>
    </ligand>
</feature>
<evidence type="ECO:0000313" key="9">
    <source>
        <dbReference type="Proteomes" id="UP001202328"/>
    </source>
</evidence>
<feature type="binding site" evidence="6">
    <location>
        <position position="53"/>
    </location>
    <ligand>
        <name>Zn(2+)</name>
        <dbReference type="ChEBI" id="CHEBI:29105"/>
        <label>1</label>
    </ligand>
</feature>
<dbReference type="Gene3D" id="3.40.390.10">
    <property type="entry name" value="Collagenase (Catalytic Domain)"/>
    <property type="match status" value="1"/>
</dbReference>
<keyword evidence="1" id="KW-0645">Protease</keyword>
<dbReference type="InterPro" id="IPR024079">
    <property type="entry name" value="MetalloPept_cat_dom_sf"/>
</dbReference>
<dbReference type="GO" id="GO:0030574">
    <property type="term" value="P:collagen catabolic process"/>
    <property type="evidence" value="ECO:0007669"/>
    <property type="project" value="TreeGrafter"/>
</dbReference>
<feature type="binding site" evidence="6">
    <location>
        <position position="92"/>
    </location>
    <ligand>
        <name>Zn(2+)</name>
        <dbReference type="ChEBI" id="CHEBI:29105"/>
        <label>2</label>
        <note>catalytic</note>
    </ligand>
</feature>
<comment type="cofactor">
    <cofactor evidence="6">
        <name>Zn(2+)</name>
        <dbReference type="ChEBI" id="CHEBI:29105"/>
    </cofactor>
    <text evidence="6">Binds 2 Zn(2+) ions per subunit.</text>
</comment>
<feature type="binding site" evidence="6">
    <location>
        <position position="96"/>
    </location>
    <ligand>
        <name>Zn(2+)</name>
        <dbReference type="ChEBI" id="CHEBI:29105"/>
        <label>2</label>
        <note>catalytic</note>
    </ligand>
</feature>
<evidence type="ECO:0000256" key="6">
    <source>
        <dbReference type="PIRSR" id="PIRSR621190-2"/>
    </source>
</evidence>
<keyword evidence="2 6" id="KW-0479">Metal-binding</keyword>
<evidence type="ECO:0000313" key="8">
    <source>
        <dbReference type="EMBL" id="KAI3935629.1"/>
    </source>
</evidence>
<evidence type="ECO:0000259" key="7">
    <source>
        <dbReference type="SMART" id="SM00235"/>
    </source>
</evidence>
<organism evidence="8 9">
    <name type="scientific">Papaver atlanticum</name>
    <dbReference type="NCBI Taxonomy" id="357466"/>
    <lineage>
        <taxon>Eukaryota</taxon>
        <taxon>Viridiplantae</taxon>
        <taxon>Streptophyta</taxon>
        <taxon>Embryophyta</taxon>
        <taxon>Tracheophyta</taxon>
        <taxon>Spermatophyta</taxon>
        <taxon>Magnoliopsida</taxon>
        <taxon>Ranunculales</taxon>
        <taxon>Papaveraceae</taxon>
        <taxon>Papaveroideae</taxon>
        <taxon>Papaver</taxon>
    </lineage>
</organism>
<keyword evidence="4 6" id="KW-0862">Zinc</keyword>
<proteinExistence type="predicted"/>
<dbReference type="InterPro" id="IPR001818">
    <property type="entry name" value="Pept_M10_metallopeptidase"/>
</dbReference>
<accession>A0AAD4T1U3</accession>
<feature type="binding site" evidence="6">
    <location>
        <position position="102"/>
    </location>
    <ligand>
        <name>Zn(2+)</name>
        <dbReference type="ChEBI" id="CHEBI:29105"/>
        <label>2</label>
        <note>catalytic</note>
    </ligand>
</feature>
<dbReference type="PANTHER" id="PTHR10201:SF321">
    <property type="entry name" value="METALLOENDOPROTEINASE 4-MMP"/>
    <property type="match status" value="1"/>
</dbReference>
<dbReference type="EMBL" id="JAJJMB010006234">
    <property type="protein sequence ID" value="KAI3935629.1"/>
    <property type="molecule type" value="Genomic_DNA"/>
</dbReference>
<dbReference type="Proteomes" id="UP001202328">
    <property type="component" value="Unassembled WGS sequence"/>
</dbReference>
<feature type="binding site" evidence="6">
    <location>
        <position position="42"/>
    </location>
    <ligand>
        <name>Zn(2+)</name>
        <dbReference type="ChEBI" id="CHEBI:29105"/>
        <label>1</label>
    </ligand>
</feature>
<sequence>VRLALRRAFAVWSSAIPVKFTESRDYEHANITIGFFYGDHGDGSPFDNTVIAHANRPGRGAHTHFNAAFIFAVDFSSEESEMAFDLETVAVHEIGHVLGLGHSSFPAAVMWPYLSPGTTNVELTSDDAYGAQILYGSNPDFDIDSLKSLNSASKSFGLKEIITISVSLVVAALFSCL</sequence>
<protein>
    <recommendedName>
        <fullName evidence="7">Peptidase metallopeptidase domain-containing protein</fullName>
    </recommendedName>
</protein>
<dbReference type="SMART" id="SM00235">
    <property type="entry name" value="ZnMc"/>
    <property type="match status" value="1"/>
</dbReference>
<feature type="binding site" evidence="6">
    <location>
        <position position="64"/>
    </location>
    <ligand>
        <name>Zn(2+)</name>
        <dbReference type="ChEBI" id="CHEBI:29105"/>
        <label>1</label>
    </ligand>
</feature>
<dbReference type="GO" id="GO:0008270">
    <property type="term" value="F:zinc ion binding"/>
    <property type="evidence" value="ECO:0007669"/>
    <property type="project" value="InterPro"/>
</dbReference>
<evidence type="ECO:0000256" key="4">
    <source>
        <dbReference type="ARBA" id="ARBA00022833"/>
    </source>
</evidence>
<evidence type="ECO:0000256" key="2">
    <source>
        <dbReference type="ARBA" id="ARBA00022723"/>
    </source>
</evidence>
<feature type="binding site" evidence="6">
    <location>
        <position position="47"/>
    </location>
    <ligand>
        <name>Ca(2+)</name>
        <dbReference type="ChEBI" id="CHEBI:29108"/>
        <label>3</label>
    </ligand>
</feature>
<dbReference type="Pfam" id="PF00413">
    <property type="entry name" value="Peptidase_M10"/>
    <property type="match status" value="1"/>
</dbReference>
<dbReference type="InterPro" id="IPR033739">
    <property type="entry name" value="M10A_MMP"/>
</dbReference>
<dbReference type="AlphaFoldDB" id="A0AAD4T1U3"/>
<feature type="binding site" evidence="6">
    <location>
        <position position="40"/>
    </location>
    <ligand>
        <name>Zn(2+)</name>
        <dbReference type="ChEBI" id="CHEBI:29105"/>
        <label>1</label>
    </ligand>
</feature>
<feature type="non-terminal residue" evidence="8">
    <location>
        <position position="1"/>
    </location>
</feature>
<dbReference type="GO" id="GO:0030198">
    <property type="term" value="P:extracellular matrix organization"/>
    <property type="evidence" value="ECO:0007669"/>
    <property type="project" value="TreeGrafter"/>
</dbReference>
<dbReference type="PRINTS" id="PR00138">
    <property type="entry name" value="MATRIXIN"/>
</dbReference>
<reference evidence="8" key="1">
    <citation type="submission" date="2022-04" db="EMBL/GenBank/DDBJ databases">
        <title>A functionally conserved STORR gene fusion in Papaver species that diverged 16.8 million years ago.</title>
        <authorList>
            <person name="Catania T."/>
        </authorList>
    </citation>
    <scope>NUCLEOTIDE SEQUENCE</scope>
    <source>
        <strain evidence="8">S-188037</strain>
    </source>
</reference>
<keyword evidence="9" id="KW-1185">Reference proteome</keyword>
<evidence type="ECO:0000256" key="5">
    <source>
        <dbReference type="PIRSR" id="PIRSR621190-1"/>
    </source>
</evidence>
<dbReference type="GO" id="GO:0031012">
    <property type="term" value="C:extracellular matrix"/>
    <property type="evidence" value="ECO:0007669"/>
    <property type="project" value="InterPro"/>
</dbReference>
<evidence type="ECO:0000256" key="3">
    <source>
        <dbReference type="ARBA" id="ARBA00022801"/>
    </source>
</evidence>
<dbReference type="GO" id="GO:0004222">
    <property type="term" value="F:metalloendopeptidase activity"/>
    <property type="evidence" value="ECO:0007669"/>
    <property type="project" value="InterPro"/>
</dbReference>
<dbReference type="InterPro" id="IPR006026">
    <property type="entry name" value="Peptidase_Metallo"/>
</dbReference>
<dbReference type="InterPro" id="IPR021190">
    <property type="entry name" value="Pept_M10A"/>
</dbReference>